<dbReference type="EMBL" id="FNOF01000040">
    <property type="protein sequence ID" value="SDX38239.1"/>
    <property type="molecule type" value="Genomic_DNA"/>
</dbReference>
<keyword evidence="1" id="KW-0812">Transmembrane</keyword>
<sequence>MPYNATGVSTFEGLFMRSNEFMGGGLGLGILFVVWGISFYTLNDFPVRDSVSASTYITFLTSSILTLIEVVEPAFTFLLLIASLAIASYNYANNQR</sequence>
<accession>A0A1H3BB40</accession>
<gene>
    <name evidence="2" type="ORF">SAMN05443574_14010</name>
</gene>
<keyword evidence="1" id="KW-1133">Transmembrane helix</keyword>
<protein>
    <submittedName>
        <fullName evidence="2">Uncharacterized protein</fullName>
    </submittedName>
</protein>
<feature type="transmembrane region" description="Helical" evidence="1">
    <location>
        <begin position="74"/>
        <end position="92"/>
    </location>
</feature>
<evidence type="ECO:0000313" key="2">
    <source>
        <dbReference type="EMBL" id="SDX38239.1"/>
    </source>
</evidence>
<evidence type="ECO:0000256" key="1">
    <source>
        <dbReference type="SAM" id="Phobius"/>
    </source>
</evidence>
<keyword evidence="1" id="KW-0472">Membrane</keyword>
<feature type="transmembrane region" description="Helical" evidence="1">
    <location>
        <begin position="21"/>
        <end position="42"/>
    </location>
</feature>
<reference evidence="2 3" key="1">
    <citation type="submission" date="2016-10" db="EMBL/GenBank/DDBJ databases">
        <authorList>
            <person name="de Groot N.N."/>
        </authorList>
    </citation>
    <scope>NUCLEOTIDE SEQUENCE [LARGE SCALE GENOMIC DNA]</scope>
    <source>
        <strain evidence="2 3">DSM 3756</strain>
    </source>
</reference>
<proteinExistence type="predicted"/>
<name>A0A1H3BB40_HALVA</name>
<dbReference type="Proteomes" id="UP000182573">
    <property type="component" value="Unassembled WGS sequence"/>
</dbReference>
<evidence type="ECO:0000313" key="3">
    <source>
        <dbReference type="Proteomes" id="UP000182573"/>
    </source>
</evidence>
<organism evidence="2 3">
    <name type="scientific">Haloarcula vallismortis</name>
    <name type="common">Halobacterium vallismortis</name>
    <dbReference type="NCBI Taxonomy" id="28442"/>
    <lineage>
        <taxon>Archaea</taxon>
        <taxon>Methanobacteriati</taxon>
        <taxon>Methanobacteriota</taxon>
        <taxon>Stenosarchaea group</taxon>
        <taxon>Halobacteria</taxon>
        <taxon>Halobacteriales</taxon>
        <taxon>Haloarculaceae</taxon>
        <taxon>Haloarcula</taxon>
    </lineage>
</organism>
<dbReference type="STRING" id="28442.SAMN05443574_14010"/>
<dbReference type="AlphaFoldDB" id="A0A1H3BB40"/>